<dbReference type="RefSeq" id="WP_200504210.1">
    <property type="nucleotide sequence ID" value="NZ_JAEHFX010000001.1"/>
</dbReference>
<reference evidence="1 2" key="1">
    <citation type="submission" date="2020-12" db="EMBL/GenBank/DDBJ databases">
        <title>Bacterial novel species Adhaeribacter sp. BT258 isolated from soil.</title>
        <authorList>
            <person name="Jung H.-Y."/>
        </authorList>
    </citation>
    <scope>NUCLEOTIDE SEQUENCE [LARGE SCALE GENOMIC DNA]</scope>
    <source>
        <strain evidence="1 2">BT258</strain>
    </source>
</reference>
<comment type="caution">
    <text evidence="1">The sequence shown here is derived from an EMBL/GenBank/DDBJ whole genome shotgun (WGS) entry which is preliminary data.</text>
</comment>
<protein>
    <submittedName>
        <fullName evidence="1">Uncharacterized protein</fullName>
    </submittedName>
</protein>
<proteinExistence type="predicted"/>
<dbReference type="EMBL" id="JAEHFX010000001">
    <property type="protein sequence ID" value="MBK0401584.1"/>
    <property type="molecule type" value="Genomic_DNA"/>
</dbReference>
<keyword evidence="2" id="KW-1185">Reference proteome</keyword>
<sequence length="64" mass="6931">MRKLISTTEKLNPIGTAKAEKWKYLPGLEGQGTMTAELVVSPPDATAPLGILWWFLSSIESGEA</sequence>
<organism evidence="1 2">
    <name type="scientific">Adhaeribacter terrigena</name>
    <dbReference type="NCBI Taxonomy" id="2793070"/>
    <lineage>
        <taxon>Bacteria</taxon>
        <taxon>Pseudomonadati</taxon>
        <taxon>Bacteroidota</taxon>
        <taxon>Cytophagia</taxon>
        <taxon>Cytophagales</taxon>
        <taxon>Hymenobacteraceae</taxon>
        <taxon>Adhaeribacter</taxon>
    </lineage>
</organism>
<evidence type="ECO:0000313" key="2">
    <source>
        <dbReference type="Proteomes" id="UP000644147"/>
    </source>
</evidence>
<accession>A0ABS1BWS7</accession>
<name>A0ABS1BWS7_9BACT</name>
<gene>
    <name evidence="1" type="ORF">I5M27_01225</name>
</gene>
<evidence type="ECO:0000313" key="1">
    <source>
        <dbReference type="EMBL" id="MBK0401584.1"/>
    </source>
</evidence>
<dbReference type="Proteomes" id="UP000644147">
    <property type="component" value="Unassembled WGS sequence"/>
</dbReference>